<evidence type="ECO:0000259" key="8">
    <source>
        <dbReference type="Pfam" id="PF23598"/>
    </source>
</evidence>
<dbReference type="Gene3D" id="3.40.50.300">
    <property type="entry name" value="P-loop containing nucleotide triphosphate hydrolases"/>
    <property type="match status" value="1"/>
</dbReference>
<dbReference type="PRINTS" id="PR00364">
    <property type="entry name" value="DISEASERSIST"/>
</dbReference>
<dbReference type="AlphaFoldDB" id="A0A2G9HCH5"/>
<dbReference type="Pfam" id="PF00931">
    <property type="entry name" value="NB-ARC"/>
    <property type="match status" value="1"/>
</dbReference>
<dbReference type="Pfam" id="PF23598">
    <property type="entry name" value="LRR_14"/>
    <property type="match status" value="1"/>
</dbReference>
<dbReference type="Gene3D" id="1.20.5.4130">
    <property type="match status" value="1"/>
</dbReference>
<dbReference type="GO" id="GO:0043531">
    <property type="term" value="F:ADP binding"/>
    <property type="evidence" value="ECO:0007669"/>
    <property type="project" value="InterPro"/>
</dbReference>
<dbReference type="Gene3D" id="1.10.10.10">
    <property type="entry name" value="Winged helix-like DNA-binding domain superfamily/Winged helix DNA-binding domain"/>
    <property type="match status" value="1"/>
</dbReference>
<protein>
    <submittedName>
        <fullName evidence="9">Apoptotic ATPase</fullName>
    </submittedName>
</protein>
<feature type="domain" description="NB-ARC" evidence="7">
    <location>
        <begin position="188"/>
        <end position="334"/>
    </location>
</feature>
<reference evidence="10" key="1">
    <citation type="journal article" date="2018" name="Gigascience">
        <title>Genome assembly of the Pink Ipe (Handroanthus impetiginosus, Bignoniaceae), a highly valued, ecologically keystone Neotropical timber forest tree.</title>
        <authorList>
            <person name="Silva-Junior O.B."/>
            <person name="Grattapaglia D."/>
            <person name="Novaes E."/>
            <person name="Collevatti R.G."/>
        </authorList>
    </citation>
    <scope>NUCLEOTIDE SEQUENCE [LARGE SCALE GENOMIC DNA]</scope>
    <source>
        <strain evidence="10">cv. UFG-1</strain>
    </source>
</reference>
<dbReference type="SUPFAM" id="SSF52058">
    <property type="entry name" value="L domain-like"/>
    <property type="match status" value="1"/>
</dbReference>
<accession>A0A2G9HCH5</accession>
<dbReference type="PANTHER" id="PTHR23155:SF1152">
    <property type="entry name" value="AAA+ ATPASE DOMAIN-CONTAINING PROTEIN"/>
    <property type="match status" value="1"/>
</dbReference>
<dbReference type="PANTHER" id="PTHR23155">
    <property type="entry name" value="DISEASE RESISTANCE PROTEIN RP"/>
    <property type="match status" value="1"/>
</dbReference>
<gene>
    <name evidence="9" type="ORF">CDL12_12195</name>
</gene>
<evidence type="ECO:0000259" key="7">
    <source>
        <dbReference type="Pfam" id="PF00931"/>
    </source>
</evidence>
<dbReference type="OrthoDB" id="911330at2759"/>
<dbReference type="InterPro" id="IPR042197">
    <property type="entry name" value="Apaf_helical"/>
</dbReference>
<evidence type="ECO:0000256" key="2">
    <source>
        <dbReference type="ARBA" id="ARBA00008894"/>
    </source>
</evidence>
<feature type="domain" description="Disease resistance R13L4/SHOC-2-like LRR" evidence="8">
    <location>
        <begin position="552"/>
        <end position="811"/>
    </location>
</feature>
<evidence type="ECO:0000313" key="10">
    <source>
        <dbReference type="Proteomes" id="UP000231279"/>
    </source>
</evidence>
<evidence type="ECO:0000256" key="3">
    <source>
        <dbReference type="ARBA" id="ARBA00022614"/>
    </source>
</evidence>
<organism evidence="9 10">
    <name type="scientific">Handroanthus impetiginosus</name>
    <dbReference type="NCBI Taxonomy" id="429701"/>
    <lineage>
        <taxon>Eukaryota</taxon>
        <taxon>Viridiplantae</taxon>
        <taxon>Streptophyta</taxon>
        <taxon>Embryophyta</taxon>
        <taxon>Tracheophyta</taxon>
        <taxon>Spermatophyta</taxon>
        <taxon>Magnoliopsida</taxon>
        <taxon>eudicotyledons</taxon>
        <taxon>Gunneridae</taxon>
        <taxon>Pentapetalae</taxon>
        <taxon>asterids</taxon>
        <taxon>lamiids</taxon>
        <taxon>Lamiales</taxon>
        <taxon>Bignoniaceae</taxon>
        <taxon>Crescentiina</taxon>
        <taxon>Tabebuia alliance</taxon>
        <taxon>Handroanthus</taxon>
    </lineage>
</organism>
<proteinExistence type="inferred from homology"/>
<dbReference type="Proteomes" id="UP000231279">
    <property type="component" value="Unassembled WGS sequence"/>
</dbReference>
<dbReference type="InterPro" id="IPR055414">
    <property type="entry name" value="LRR_R13L4/SHOC2-like"/>
</dbReference>
<dbReference type="Gene3D" id="3.80.10.10">
    <property type="entry name" value="Ribonuclease Inhibitor"/>
    <property type="match status" value="1"/>
</dbReference>
<keyword evidence="10" id="KW-1185">Reference proteome</keyword>
<dbReference type="GO" id="GO:0009626">
    <property type="term" value="P:plant-type hypersensitive response"/>
    <property type="evidence" value="ECO:0007669"/>
    <property type="project" value="UniProtKB-KW"/>
</dbReference>
<evidence type="ECO:0000256" key="5">
    <source>
        <dbReference type="ARBA" id="ARBA00022737"/>
    </source>
</evidence>
<evidence type="ECO:0000256" key="6">
    <source>
        <dbReference type="ARBA" id="ARBA00022821"/>
    </source>
</evidence>
<dbReference type="EMBL" id="NKXS01002133">
    <property type="protein sequence ID" value="PIN15163.1"/>
    <property type="molecule type" value="Genomic_DNA"/>
</dbReference>
<sequence length="869" mass="100271">MAYYAAVISLKHTINRLLNSPHFSILPPYRIALDFAFLRAGFLEKVLEILDSSKNRVMVDSLREQIRDAVYKLEDAIEFHASDQFLSQSERLGNEGSNLPIFSLGWDEVLKQELNYLRDMARRMEDECNNPDLKLRISLPEEDEADSLRNDFDGIESEMVGLSDVFNQIKDSLLLSYGYGTDGRRRSFVIGGMAGIGKTTLAKKIYQDPEICNYFDCRLWVTVGPECESRNIMLRILTQLNHDIHNIQMKEVEELGNYLYTTLKSRRYLIVLDDVWNGEMRDLERYFPHENNSQALLTSRIRPGFGRTIIWNVRFLNEGESWCLLQKKVFGEESCPPQLEKAGKKIAKNCDGLPLLIVAVAHLLSKAEKTLEYWNKVAEKKDKSIFVEANDKISNILLRSYRYLPQDLRACFLYMGAFPAKSELPASKLINVWTAEDLFDSDDKSPKRLAFKYVSGLASNNVVLAHQSPFRGVKTCSLHSSFWHACVRQSWKERFLHVISSLADSFKEGARIQRRLCISNNALFGMKEVYNSVQSISSARSLICSGPYHQYPVPICFDLRLLKVLDVLSVRFYKFPIEVIKLIHLRYLALTYGGKVPAFISKLWNLEYLIVHRHLYIKVPGDWSYLPVEIWNLQKLRHLQVVGSCLPYLRDAFLPHLLKLSDMSAHNCRKEILKRIPNVQKLGIQIEITPDADEHLSCFDHLSCLNELRSLKCFIVNPNPTKPQVVAPPACITTFPSNLKKLSLSGFGYPWEYMSMISKLPKLEVLKLRSYAFRGPEWVVYDDDFPNLNDLLLEDMDLVYLRFHGHNRRSLCKLIIRHCYKLKEIPLDWLNEPDIEIVDSPLVANYTREVGNFSPVDVHSSWDEEEQKA</sequence>
<keyword evidence="4" id="KW-0381">Hypersensitive response</keyword>
<dbReference type="GO" id="GO:0005737">
    <property type="term" value="C:cytoplasm"/>
    <property type="evidence" value="ECO:0007669"/>
    <property type="project" value="UniProtKB-SubCell"/>
</dbReference>
<dbReference type="InterPro" id="IPR027417">
    <property type="entry name" value="P-loop_NTPase"/>
</dbReference>
<evidence type="ECO:0000256" key="4">
    <source>
        <dbReference type="ARBA" id="ARBA00022667"/>
    </source>
</evidence>
<evidence type="ECO:0000313" key="9">
    <source>
        <dbReference type="EMBL" id="PIN15163.1"/>
    </source>
</evidence>
<keyword evidence="5" id="KW-0677">Repeat</keyword>
<dbReference type="STRING" id="429701.A0A2G9HCH5"/>
<dbReference type="SUPFAM" id="SSF52540">
    <property type="entry name" value="P-loop containing nucleoside triphosphate hydrolases"/>
    <property type="match status" value="1"/>
</dbReference>
<keyword evidence="3" id="KW-0433">Leucine-rich repeat</keyword>
<comment type="caution">
    <text evidence="9">The sequence shown here is derived from an EMBL/GenBank/DDBJ whole genome shotgun (WGS) entry which is preliminary data.</text>
</comment>
<keyword evidence="6" id="KW-0611">Plant defense</keyword>
<evidence type="ECO:0000256" key="1">
    <source>
        <dbReference type="ARBA" id="ARBA00002074"/>
    </source>
</evidence>
<dbReference type="Gene3D" id="1.10.8.430">
    <property type="entry name" value="Helical domain of apoptotic protease-activating factors"/>
    <property type="match status" value="1"/>
</dbReference>
<dbReference type="InterPro" id="IPR044974">
    <property type="entry name" value="Disease_R_plants"/>
</dbReference>
<dbReference type="InterPro" id="IPR032675">
    <property type="entry name" value="LRR_dom_sf"/>
</dbReference>
<dbReference type="InterPro" id="IPR036388">
    <property type="entry name" value="WH-like_DNA-bd_sf"/>
</dbReference>
<dbReference type="InterPro" id="IPR002182">
    <property type="entry name" value="NB-ARC"/>
</dbReference>
<comment type="similarity">
    <text evidence="2">Belongs to the disease resistance NB-LRR family.</text>
</comment>
<comment type="function">
    <text evidence="1">Confers resistance to late blight (Phytophthora infestans) races carrying the avirulence gene Avr1. Resistance proteins guard the plant against pathogens that contain an appropriate avirulence protein via an indirect interaction with this avirulence protein. That triggers a defense system including the hypersensitive response, which restricts the pathogen growth.</text>
</comment>
<name>A0A2G9HCH5_9LAMI</name>